<evidence type="ECO:0000313" key="2">
    <source>
        <dbReference type="Proteomes" id="UP000332487"/>
    </source>
</evidence>
<proteinExistence type="predicted"/>
<dbReference type="Proteomes" id="UP000332487">
    <property type="component" value="Unassembled WGS sequence"/>
</dbReference>
<dbReference type="EMBL" id="GG697240">
    <property type="protein sequence ID" value="EET90082.1"/>
    <property type="molecule type" value="Genomic_DNA"/>
</dbReference>
<keyword evidence="2" id="KW-1185">Reference proteome</keyword>
<protein>
    <submittedName>
        <fullName evidence="1">Uncharacterized protein</fullName>
    </submittedName>
</protein>
<gene>
    <name evidence="1" type="ORF">UNLARM2_0665</name>
</gene>
<dbReference type="AlphaFoldDB" id="C7DHI0"/>
<reference evidence="1 2" key="2">
    <citation type="journal article" date="2010" name="Proc. Natl. Acad. Sci. U.S.A.">
        <title>Enigmatic, ultrasmall, uncultivated Archaea.</title>
        <authorList>
            <person name="Baker B.J."/>
            <person name="Comolli L.R."/>
            <person name="Dick G.J."/>
            <person name="Hauser L.J."/>
            <person name="Hyatt D."/>
            <person name="Dill B.D."/>
            <person name="Land M.L."/>
            <person name="Verberkmoes N.C."/>
            <person name="Hettich R.L."/>
            <person name="Banfield J.F."/>
        </authorList>
    </citation>
    <scope>NUCLEOTIDE SEQUENCE [LARGE SCALE GENOMIC DNA]</scope>
    <source>
        <strain evidence="1">ARMAN-2</strain>
    </source>
</reference>
<organism evidence="1 2">
    <name type="scientific">Candidatus Micrarchaeum acidiphilum ARMAN-2</name>
    <dbReference type="NCBI Taxonomy" id="425595"/>
    <lineage>
        <taxon>Archaea</taxon>
        <taxon>Candidatus Micrarchaeota</taxon>
        <taxon>Candidatus Micrarchaeia</taxon>
        <taxon>Candidatus Micrarchaeales</taxon>
        <taxon>Candidatus Micrarchaeaceae</taxon>
        <taxon>Candidatus Micrarchaeum</taxon>
    </lineage>
</organism>
<sequence length="231" mass="25474">MIKMGFVSKLIGVIVVIGILGSIVYGAYYFDLFGLQSYIPISGIPGITAPNSQFINGSLGNNVNANYSSQYRLALNITKKYNEPIKKIILFSGNLTNSLINANNEQQFSTQGTSLYQVKYNGFYIPISQNISDELVNDLNYIPSLVGKTVYLEFTVGGFNKKVFNITQAPYTVKSERIVGPKVFWYLTQATGIPDSTAINWIHANETVMNKSVFGIVGIYYNGTEILTPTG</sequence>
<accession>C7DHI0</accession>
<reference evidence="1 2" key="1">
    <citation type="journal article" date="2009" name="Genome Biol.">
        <title>Community-wide analysis of microbial genome sequence signatures.</title>
        <authorList>
            <person name="Dick G.J."/>
            <person name="Andersson A.F."/>
            <person name="Baker B.J."/>
            <person name="Simmons S.L."/>
            <person name="Thomas B.C."/>
            <person name="Yelton A.P."/>
            <person name="Banfield J.F."/>
        </authorList>
    </citation>
    <scope>NUCLEOTIDE SEQUENCE [LARGE SCALE GENOMIC DNA]</scope>
    <source>
        <strain evidence="1">ARMAN-2</strain>
    </source>
</reference>
<name>C7DHI0_MICA2</name>
<evidence type="ECO:0000313" key="1">
    <source>
        <dbReference type="EMBL" id="EET90082.1"/>
    </source>
</evidence>